<feature type="signal peptide" evidence="1">
    <location>
        <begin position="1"/>
        <end position="20"/>
    </location>
</feature>
<dbReference type="Proteomes" id="UP000249645">
    <property type="component" value="Unassembled WGS sequence"/>
</dbReference>
<proteinExistence type="predicted"/>
<feature type="chain" id="PRO_5015946577" description="TerB family tellurite resistance protein" evidence="1">
    <location>
        <begin position="21"/>
        <end position="211"/>
    </location>
</feature>
<name>A0A2W5H2M7_9SPHI</name>
<comment type="caution">
    <text evidence="2">The sequence shown here is derived from an EMBL/GenBank/DDBJ whole genome shotgun (WGS) entry which is preliminary data.</text>
</comment>
<evidence type="ECO:0000256" key="1">
    <source>
        <dbReference type="SAM" id="SignalP"/>
    </source>
</evidence>
<protein>
    <recommendedName>
        <fullName evidence="4">TerB family tellurite resistance protein</fullName>
    </recommendedName>
</protein>
<accession>A0A2W5H2M7</accession>
<organism evidence="2 3">
    <name type="scientific">Pseudopedobacter saltans</name>
    <dbReference type="NCBI Taxonomy" id="151895"/>
    <lineage>
        <taxon>Bacteria</taxon>
        <taxon>Pseudomonadati</taxon>
        <taxon>Bacteroidota</taxon>
        <taxon>Sphingobacteriia</taxon>
        <taxon>Sphingobacteriales</taxon>
        <taxon>Sphingobacteriaceae</taxon>
        <taxon>Pseudopedobacter</taxon>
    </lineage>
</organism>
<sequence length="211" mass="23981">MKQVSLFFFALFLLSPNSHAQLFGNQDKKMISNNLAQISLLKTYCDYLDKGLTIAHDGLDLTHSLKNGEFDLHSLFYSSLLQVNPNIKKYPLAGQIVDIYTKMGILQTATNNLTSSTDMLSIKEKHSLKTLVSNVMTATRKDMEELNNLLTDGKYQLTDDERIKRIDAVYKRVLGKFWSLSNINKRVNTIVAGRINQKNNASKFRQLYGIP</sequence>
<keyword evidence="1" id="KW-0732">Signal</keyword>
<evidence type="ECO:0000313" key="2">
    <source>
        <dbReference type="EMBL" id="PZP48179.1"/>
    </source>
</evidence>
<evidence type="ECO:0008006" key="4">
    <source>
        <dbReference type="Google" id="ProtNLM"/>
    </source>
</evidence>
<evidence type="ECO:0000313" key="3">
    <source>
        <dbReference type="Proteomes" id="UP000249645"/>
    </source>
</evidence>
<dbReference type="EMBL" id="QFOI01000170">
    <property type="protein sequence ID" value="PZP48179.1"/>
    <property type="molecule type" value="Genomic_DNA"/>
</dbReference>
<dbReference type="AlphaFoldDB" id="A0A2W5H2M7"/>
<gene>
    <name evidence="2" type="ORF">DI598_10290</name>
</gene>
<reference evidence="2 3" key="1">
    <citation type="submission" date="2017-11" db="EMBL/GenBank/DDBJ databases">
        <title>Infants hospitalized years apart are colonized by the same room-sourced microbial strains.</title>
        <authorList>
            <person name="Brooks B."/>
            <person name="Olm M.R."/>
            <person name="Firek B.A."/>
            <person name="Baker R."/>
            <person name="Thomas B.C."/>
            <person name="Morowitz M.J."/>
            <person name="Banfield J.F."/>
        </authorList>
    </citation>
    <scope>NUCLEOTIDE SEQUENCE [LARGE SCALE GENOMIC DNA]</scope>
    <source>
        <strain evidence="2">S2_009_000_R2_76</strain>
    </source>
</reference>